<evidence type="ECO:0000313" key="1">
    <source>
        <dbReference type="EMBL" id="PFX33122.1"/>
    </source>
</evidence>
<protein>
    <recommendedName>
        <fullName evidence="3">RNA-directed DNA polymerase from mobile element jockey</fullName>
    </recommendedName>
</protein>
<evidence type="ECO:0000313" key="2">
    <source>
        <dbReference type="Proteomes" id="UP000225706"/>
    </source>
</evidence>
<dbReference type="PANTHER" id="PTHR47510:SF3">
    <property type="entry name" value="ENDO_EXONUCLEASE_PHOSPHATASE DOMAIN-CONTAINING PROTEIN"/>
    <property type="match status" value="1"/>
</dbReference>
<dbReference type="Proteomes" id="UP000225706">
    <property type="component" value="Unassembled WGS sequence"/>
</dbReference>
<reference evidence="2" key="1">
    <citation type="journal article" date="2017" name="bioRxiv">
        <title>Comparative analysis of the genomes of Stylophora pistillata and Acropora digitifera provides evidence for extensive differences between species of corals.</title>
        <authorList>
            <person name="Voolstra C.R."/>
            <person name="Li Y."/>
            <person name="Liew Y.J."/>
            <person name="Baumgarten S."/>
            <person name="Zoccola D."/>
            <person name="Flot J.-F."/>
            <person name="Tambutte S."/>
            <person name="Allemand D."/>
            <person name="Aranda M."/>
        </authorList>
    </citation>
    <scope>NUCLEOTIDE SEQUENCE [LARGE SCALE GENOMIC DNA]</scope>
</reference>
<name>A0A2B4SX03_STYPI</name>
<dbReference type="EMBL" id="LSMT01000015">
    <property type="protein sequence ID" value="PFX33122.1"/>
    <property type="molecule type" value="Genomic_DNA"/>
</dbReference>
<gene>
    <name evidence="1" type="ORF">AWC38_SpisGene2007</name>
</gene>
<sequence>MENGINQDFNSLIFSLKKKKTVNDANSFAGEKKYPIYPFLVLIREKDRIITDKKEIAELFNEHFVHIADNVPLREEEDYGNDFANHLSIKVIFENRGKDEPACFSFHPTSKSQVESILKEIIVRISPGHDMIPPRLVKHAASVIAEPLTNIFNHSIENCSYPENWKMDTVTPLFKKDDEFCKVNYRPVTVLPVLNNIFEKLLAEQDA</sequence>
<keyword evidence="2" id="KW-1185">Reference proteome</keyword>
<dbReference type="OrthoDB" id="5987713at2759"/>
<dbReference type="STRING" id="50429.A0A2B4SX03"/>
<proteinExistence type="predicted"/>
<organism evidence="1 2">
    <name type="scientific">Stylophora pistillata</name>
    <name type="common">Smooth cauliflower coral</name>
    <dbReference type="NCBI Taxonomy" id="50429"/>
    <lineage>
        <taxon>Eukaryota</taxon>
        <taxon>Metazoa</taxon>
        <taxon>Cnidaria</taxon>
        <taxon>Anthozoa</taxon>
        <taxon>Hexacorallia</taxon>
        <taxon>Scleractinia</taxon>
        <taxon>Astrocoeniina</taxon>
        <taxon>Pocilloporidae</taxon>
        <taxon>Stylophora</taxon>
    </lineage>
</organism>
<evidence type="ECO:0008006" key="3">
    <source>
        <dbReference type="Google" id="ProtNLM"/>
    </source>
</evidence>
<dbReference type="PANTHER" id="PTHR47510">
    <property type="entry name" value="REVERSE TRANSCRIPTASE DOMAIN-CONTAINING PROTEIN"/>
    <property type="match status" value="1"/>
</dbReference>
<accession>A0A2B4SX03</accession>
<comment type="caution">
    <text evidence="1">The sequence shown here is derived from an EMBL/GenBank/DDBJ whole genome shotgun (WGS) entry which is preliminary data.</text>
</comment>
<dbReference type="AlphaFoldDB" id="A0A2B4SX03"/>